<organism evidence="3 4">
    <name type="scientific">Altererythrobacter lutimaris</name>
    <dbReference type="NCBI Taxonomy" id="2743979"/>
    <lineage>
        <taxon>Bacteria</taxon>
        <taxon>Pseudomonadati</taxon>
        <taxon>Pseudomonadota</taxon>
        <taxon>Alphaproteobacteria</taxon>
        <taxon>Sphingomonadales</taxon>
        <taxon>Erythrobacteraceae</taxon>
        <taxon>Altererythrobacter</taxon>
    </lineage>
</organism>
<sequence>MWRLYQFPLCPFSRKVRLLLGEKGVPFELVREDPWAASDMFFNLNPAGRTPVMVHAEQELVLSDSRAISEYFEETVDAAPMINGPAANRAEIRRLVALFDENFYADVTAPLLSERMKKRIVLREPPDSRMLREAMRLAHGHLDYMDWLIDTRPWLAGPTMSMADLAAAAQISVADYLGGIDWSGHEQTRGWYSVFKSRPSFRPLLTERMEVIRPPAHYAEIDI</sequence>
<dbReference type="EMBL" id="JABWTA010000001">
    <property type="protein sequence ID" value="NVE95591.1"/>
    <property type="molecule type" value="Genomic_DNA"/>
</dbReference>
<dbReference type="PANTHER" id="PTHR43968:SF6">
    <property type="entry name" value="GLUTATHIONE S-TRANSFERASE OMEGA"/>
    <property type="match status" value="1"/>
</dbReference>
<proteinExistence type="predicted"/>
<dbReference type="GO" id="GO:0016740">
    <property type="term" value="F:transferase activity"/>
    <property type="evidence" value="ECO:0007669"/>
    <property type="project" value="UniProtKB-KW"/>
</dbReference>
<dbReference type="InterPro" id="IPR040079">
    <property type="entry name" value="Glutathione_S-Trfase"/>
</dbReference>
<evidence type="ECO:0000259" key="2">
    <source>
        <dbReference type="PROSITE" id="PS50405"/>
    </source>
</evidence>
<dbReference type="InterPro" id="IPR050983">
    <property type="entry name" value="GST_Omega/HSP26"/>
</dbReference>
<feature type="domain" description="GST C-terminal" evidence="2">
    <location>
        <begin position="85"/>
        <end position="218"/>
    </location>
</feature>
<dbReference type="Gene3D" id="1.20.1050.10">
    <property type="match status" value="1"/>
</dbReference>
<keyword evidence="3" id="KW-0808">Transferase</keyword>
<dbReference type="InterPro" id="IPR004045">
    <property type="entry name" value="Glutathione_S-Trfase_N"/>
</dbReference>
<dbReference type="PROSITE" id="PS50405">
    <property type="entry name" value="GST_CTER"/>
    <property type="match status" value="1"/>
</dbReference>
<gene>
    <name evidence="3" type="ORF">HUO12_11835</name>
</gene>
<evidence type="ECO:0000259" key="1">
    <source>
        <dbReference type="PROSITE" id="PS50404"/>
    </source>
</evidence>
<reference evidence="3 4" key="1">
    <citation type="submission" date="2020-06" db="EMBL/GenBank/DDBJ databases">
        <title>Altererythrobacter lutimaris sp. nov., a marine bacterium isolated from a tidal flat.</title>
        <authorList>
            <person name="Kim D."/>
            <person name="Yoo Y."/>
            <person name="Kim J.-J."/>
        </authorList>
    </citation>
    <scope>NUCLEOTIDE SEQUENCE [LARGE SCALE GENOMIC DNA]</scope>
    <source>
        <strain evidence="3 4">JGD-16</strain>
    </source>
</reference>
<dbReference type="CDD" id="cd00570">
    <property type="entry name" value="GST_N_family"/>
    <property type="match status" value="1"/>
</dbReference>
<protein>
    <submittedName>
        <fullName evidence="3">Glutathione S-transferase family protein</fullName>
    </submittedName>
</protein>
<accession>A0A850HEJ2</accession>
<name>A0A850HEJ2_9SPHN</name>
<evidence type="ECO:0000313" key="4">
    <source>
        <dbReference type="Proteomes" id="UP000546031"/>
    </source>
</evidence>
<dbReference type="PANTHER" id="PTHR43968">
    <property type="match status" value="1"/>
</dbReference>
<keyword evidence="4" id="KW-1185">Reference proteome</keyword>
<dbReference type="CDD" id="cd00299">
    <property type="entry name" value="GST_C_family"/>
    <property type="match status" value="1"/>
</dbReference>
<dbReference type="InterPro" id="IPR036282">
    <property type="entry name" value="Glutathione-S-Trfase_C_sf"/>
</dbReference>
<comment type="caution">
    <text evidence="3">The sequence shown here is derived from an EMBL/GenBank/DDBJ whole genome shotgun (WGS) entry which is preliminary data.</text>
</comment>
<dbReference type="SUPFAM" id="SSF47616">
    <property type="entry name" value="GST C-terminal domain-like"/>
    <property type="match status" value="1"/>
</dbReference>
<dbReference type="InterPro" id="IPR036249">
    <property type="entry name" value="Thioredoxin-like_sf"/>
</dbReference>
<evidence type="ECO:0000313" key="3">
    <source>
        <dbReference type="EMBL" id="NVE95591.1"/>
    </source>
</evidence>
<dbReference type="Proteomes" id="UP000546031">
    <property type="component" value="Unassembled WGS sequence"/>
</dbReference>
<dbReference type="SFLD" id="SFLDG00358">
    <property type="entry name" value="Main_(cytGST)"/>
    <property type="match status" value="1"/>
</dbReference>
<feature type="domain" description="GST N-terminal" evidence="1">
    <location>
        <begin position="1"/>
        <end position="80"/>
    </location>
</feature>
<dbReference type="GO" id="GO:0005737">
    <property type="term" value="C:cytoplasm"/>
    <property type="evidence" value="ECO:0007669"/>
    <property type="project" value="TreeGrafter"/>
</dbReference>
<dbReference type="PROSITE" id="PS50404">
    <property type="entry name" value="GST_NTER"/>
    <property type="match status" value="1"/>
</dbReference>
<dbReference type="Gene3D" id="3.40.30.10">
    <property type="entry name" value="Glutaredoxin"/>
    <property type="match status" value="1"/>
</dbReference>
<dbReference type="SUPFAM" id="SSF52833">
    <property type="entry name" value="Thioredoxin-like"/>
    <property type="match status" value="1"/>
</dbReference>
<dbReference type="InterPro" id="IPR010987">
    <property type="entry name" value="Glutathione-S-Trfase_C-like"/>
</dbReference>
<dbReference type="AlphaFoldDB" id="A0A850HEJ2"/>
<dbReference type="SFLD" id="SFLDS00019">
    <property type="entry name" value="Glutathione_Transferase_(cytos"/>
    <property type="match status" value="1"/>
</dbReference>
<dbReference type="Pfam" id="PF13409">
    <property type="entry name" value="GST_N_2"/>
    <property type="match status" value="1"/>
</dbReference>
<dbReference type="RefSeq" id="WP_176273795.1">
    <property type="nucleotide sequence ID" value="NZ_JABWTA010000001.1"/>
</dbReference>